<keyword evidence="3" id="KW-1185">Reference proteome</keyword>
<comment type="caution">
    <text evidence="2">The sequence shown here is derived from an EMBL/GenBank/DDBJ whole genome shotgun (WGS) entry which is preliminary data.</text>
</comment>
<evidence type="ECO:0000256" key="1">
    <source>
        <dbReference type="SAM" id="Coils"/>
    </source>
</evidence>
<name>A0A9J6BJ27_POLVA</name>
<dbReference type="Proteomes" id="UP001107558">
    <property type="component" value="Chromosome 4"/>
</dbReference>
<dbReference type="AlphaFoldDB" id="A0A9J6BJ27"/>
<organism evidence="2 3">
    <name type="scientific">Polypedilum vanderplanki</name>
    <name type="common">Sleeping chironomid midge</name>
    <dbReference type="NCBI Taxonomy" id="319348"/>
    <lineage>
        <taxon>Eukaryota</taxon>
        <taxon>Metazoa</taxon>
        <taxon>Ecdysozoa</taxon>
        <taxon>Arthropoda</taxon>
        <taxon>Hexapoda</taxon>
        <taxon>Insecta</taxon>
        <taxon>Pterygota</taxon>
        <taxon>Neoptera</taxon>
        <taxon>Endopterygota</taxon>
        <taxon>Diptera</taxon>
        <taxon>Nematocera</taxon>
        <taxon>Chironomoidea</taxon>
        <taxon>Chironomidae</taxon>
        <taxon>Chironominae</taxon>
        <taxon>Polypedilum</taxon>
        <taxon>Polypedilum</taxon>
    </lineage>
</organism>
<gene>
    <name evidence="2" type="ORF">PVAND_017450</name>
</gene>
<accession>A0A9J6BJ27</accession>
<feature type="coiled-coil region" evidence="1">
    <location>
        <begin position="702"/>
        <end position="792"/>
    </location>
</feature>
<evidence type="ECO:0000313" key="3">
    <source>
        <dbReference type="Proteomes" id="UP001107558"/>
    </source>
</evidence>
<dbReference type="EMBL" id="JADBJN010000004">
    <property type="protein sequence ID" value="KAG5669563.1"/>
    <property type="molecule type" value="Genomic_DNA"/>
</dbReference>
<evidence type="ECO:0000313" key="2">
    <source>
        <dbReference type="EMBL" id="KAG5669563.1"/>
    </source>
</evidence>
<reference evidence="2" key="1">
    <citation type="submission" date="2021-03" db="EMBL/GenBank/DDBJ databases">
        <title>Chromosome level genome of the anhydrobiotic midge Polypedilum vanderplanki.</title>
        <authorList>
            <person name="Yoshida Y."/>
            <person name="Kikawada T."/>
            <person name="Gusev O."/>
        </authorList>
    </citation>
    <scope>NUCLEOTIDE SEQUENCE</scope>
    <source>
        <strain evidence="2">NIAS01</strain>
        <tissue evidence="2">Whole body or cell culture</tissue>
    </source>
</reference>
<keyword evidence="1" id="KW-0175">Coiled coil</keyword>
<sequence>MSQLFGSSQNAIKNTKHLSSAEKIAGEIIDINENINESFKKAVSGKITVMKALQEIRKSYKLIDSSLRKGLIVTDFNNLINNSTIECLKQFRDAEKVNKKFLKNFAKLFGYLFNTEIYSNIDTFIIFCKFFFDDLTKMKMHNLIDETMAIIDSRLKKHDLTEENFLKLLDDCKIKNFFQLTDDCESYKFDPNSYQNLDIEAEAKLIPHKFYESIILKSIDEFDVQLIGKLSCEKYINECLLIIYGEKVNDGDKKAKIIKEIFDLTKTSVGLAWSKKPLPFKEMFIKSSRLMIRDNLKNVKKNFIICKSFQKFYDIFDKLDELKVLTIEELVDQMEEFELFKKIINIKRAVNKNKENSQIENIPEDSTTIDLLDSFDNFFKKISEITLNEFPQTNMEIQNEIKIIEEKFNKCDENGREKFQAKFQKIIDNVVKFYFSSSEFDNYVNYQNHALITFIEVFTKFFKFKMIKKEAFIDFAMKFFENVKKNDRLESFYSRFFASNVENLKESFPVIYNSMLEFYEENIECACITLEACAKLQNLNDLEMPDYQSESIISYYLISIASFCIEKADDVLNPKKIFSYFKKIKEMKPFYVDKAMINYINDKCASKIYGFENFMQEMYPMFTIIRDLALHGIMTLRGIAKVYYTIAKYYKLDYRIADVLLGVIKATELCFGRYEPLKEDIVDILKLIVKLFEKNENHKMIVETLNKFLDNHEKCLKKLETEQDEIEEELPITSVDNTVIQSEEENVQEHKETFKQKLKNVNVKKSNLKNKKIKQKRKNQKIQQKLEKKSSKYSIKITEKQSKIDIQENKEQIDESIELSALQIEEIRNGIQLKFADYKFLYHNVLYNYNEENFEKLLEIFEHNEKYIDKFLSFLWQSLRIIESIYSVAEIAFKISKFNCEFTEKLKQSLTSRFKIFKIISSEFITANENIQNEIGDLSAFIIETFELKVIDVDYMTELISLKILERIPKCVAMKIYEKVKIIECENDINGFKMKIWIKHLAFILTGNYFCEI</sequence>
<proteinExistence type="predicted"/>
<protein>
    <submittedName>
        <fullName evidence="2">Uncharacterized protein</fullName>
    </submittedName>
</protein>